<comment type="caution">
    <text evidence="3">The sequence shown here is derived from an EMBL/GenBank/DDBJ whole genome shotgun (WGS) entry which is preliminary data.</text>
</comment>
<keyword evidence="2" id="KW-0119">Carbohydrate metabolism</keyword>
<protein>
    <submittedName>
        <fullName evidence="3">6-phosphogluconolactonase</fullName>
    </submittedName>
</protein>
<dbReference type="PANTHER" id="PTHR30344">
    <property type="entry name" value="6-PHOSPHOGLUCONOLACTONASE-RELATED"/>
    <property type="match status" value="1"/>
</dbReference>
<dbReference type="EMBL" id="LVYV01000012">
    <property type="protein sequence ID" value="KZD23212.1"/>
    <property type="molecule type" value="Genomic_DNA"/>
</dbReference>
<evidence type="ECO:0000313" key="3">
    <source>
        <dbReference type="EMBL" id="KZD23212.1"/>
    </source>
</evidence>
<keyword evidence="2" id="KW-0313">Glucose metabolism</keyword>
<name>A0A161SQG7_9BRAD</name>
<dbReference type="InterPro" id="IPR019405">
    <property type="entry name" value="Lactonase_7-beta_prop"/>
</dbReference>
<dbReference type="Proteomes" id="UP000076574">
    <property type="component" value="Unassembled WGS sequence"/>
</dbReference>
<dbReference type="OrthoDB" id="9790815at2"/>
<evidence type="ECO:0000256" key="2">
    <source>
        <dbReference type="ARBA" id="ARBA00022526"/>
    </source>
</evidence>
<organism evidence="3 4">
    <name type="scientific">Tardiphaga robiniae</name>
    <dbReference type="NCBI Taxonomy" id="943830"/>
    <lineage>
        <taxon>Bacteria</taxon>
        <taxon>Pseudomonadati</taxon>
        <taxon>Pseudomonadota</taxon>
        <taxon>Alphaproteobacteria</taxon>
        <taxon>Hyphomicrobiales</taxon>
        <taxon>Nitrobacteraceae</taxon>
        <taxon>Tardiphaga</taxon>
    </lineage>
</organism>
<dbReference type="PANTHER" id="PTHR30344:SF1">
    <property type="entry name" value="6-PHOSPHOGLUCONOLACTONASE"/>
    <property type="match status" value="1"/>
</dbReference>
<proteinExistence type="inferred from homology"/>
<comment type="similarity">
    <text evidence="1">Belongs to the cycloisomerase 2 family.</text>
</comment>
<dbReference type="RefSeq" id="WP_068733378.1">
    <property type="nucleotide sequence ID" value="NZ_LVYV01000012.1"/>
</dbReference>
<dbReference type="Gene3D" id="2.130.10.10">
    <property type="entry name" value="YVTN repeat-like/Quinoprotein amine dehydrogenase"/>
    <property type="match status" value="1"/>
</dbReference>
<dbReference type="GO" id="GO:0017057">
    <property type="term" value="F:6-phosphogluconolactonase activity"/>
    <property type="evidence" value="ECO:0007669"/>
    <property type="project" value="TreeGrafter"/>
</dbReference>
<accession>A0A161SQG7</accession>
<dbReference type="GO" id="GO:0006006">
    <property type="term" value="P:glucose metabolic process"/>
    <property type="evidence" value="ECO:0007669"/>
    <property type="project" value="UniProtKB-KW"/>
</dbReference>
<reference evidence="3 4" key="1">
    <citation type="submission" date="2016-03" db="EMBL/GenBank/DDBJ databases">
        <title>Microsymbionts genomes from the relict species Vavilovia formosa (Stev.) Fed.</title>
        <authorList>
            <person name="Kopat V."/>
            <person name="Chirak E."/>
            <person name="Kimeklis A."/>
            <person name="Andronov E."/>
        </authorList>
    </citation>
    <scope>NUCLEOTIDE SEQUENCE [LARGE SCALE GENOMIC DNA]</scope>
    <source>
        <strain evidence="3 4">Vaf07</strain>
    </source>
</reference>
<dbReference type="InterPro" id="IPR015943">
    <property type="entry name" value="WD40/YVTN_repeat-like_dom_sf"/>
</dbReference>
<dbReference type="AlphaFoldDB" id="A0A161SQG7"/>
<gene>
    <name evidence="3" type="ORF">A4A58_07450</name>
</gene>
<dbReference type="SUPFAM" id="SSF50974">
    <property type="entry name" value="Nitrous oxide reductase, N-terminal domain"/>
    <property type="match status" value="1"/>
</dbReference>
<evidence type="ECO:0000313" key="4">
    <source>
        <dbReference type="Proteomes" id="UP000076574"/>
    </source>
</evidence>
<dbReference type="GO" id="GO:0005829">
    <property type="term" value="C:cytosol"/>
    <property type="evidence" value="ECO:0007669"/>
    <property type="project" value="TreeGrafter"/>
</dbReference>
<dbReference type="STRING" id="943830.A4A58_07450"/>
<keyword evidence="4" id="KW-1185">Reference proteome</keyword>
<dbReference type="Pfam" id="PF10282">
    <property type="entry name" value="Lactonase"/>
    <property type="match status" value="1"/>
</dbReference>
<sequence>MLARVRSVSRRWPFTRASAGLKALLAIVSLPLATGLIMSSASAATYVYVGNADSQNISVLELKANGSLAAIDTVAVPGPAKPGGSLPLAISPEKHRLYAGLRNEPYTAVTFDIDAKTGKLKLVGPGPLADSMAYIAVDRTGRFLLSASYGGNKVTVNAIGPNGVIAPAQQVVATEPNAHCIIVDPTNRYVLHTSLGGDVVYQQKFDAKAGKLTPNDPPTVSVKAKGGPRHLVFSPDKKFVYLLNELDAAIYVFPWDAATGTLKKETQVASALPKGFDGKPFEGKPWAADIHLTPDGKFLYASERTSNTIAAFRVDPKTGALTSLGSSATEKQPRGFNIDPSGRYLLAVGQLSNSMTAYAIDKATGALTKLGETPVGKNPNWVEIVNLP</sequence>
<evidence type="ECO:0000256" key="1">
    <source>
        <dbReference type="ARBA" id="ARBA00005564"/>
    </source>
</evidence>
<dbReference type="InterPro" id="IPR050282">
    <property type="entry name" value="Cycloisomerase_2"/>
</dbReference>
<dbReference type="InterPro" id="IPR011045">
    <property type="entry name" value="N2O_reductase_N"/>
</dbReference>